<organism evidence="2 3">
    <name type="scientific">Oryza sativa subsp. japonica</name>
    <name type="common">Rice</name>
    <dbReference type="NCBI Taxonomy" id="39947"/>
    <lineage>
        <taxon>Eukaryota</taxon>
        <taxon>Viridiplantae</taxon>
        <taxon>Streptophyta</taxon>
        <taxon>Embryophyta</taxon>
        <taxon>Tracheophyta</taxon>
        <taxon>Spermatophyta</taxon>
        <taxon>Magnoliopsida</taxon>
        <taxon>Liliopsida</taxon>
        <taxon>Poales</taxon>
        <taxon>Poaceae</taxon>
        <taxon>BOP clade</taxon>
        <taxon>Oryzoideae</taxon>
        <taxon>Oryzeae</taxon>
        <taxon>Oryzinae</taxon>
        <taxon>Oryza</taxon>
        <taxon>Oryza sativa</taxon>
    </lineage>
</organism>
<dbReference type="AlphaFoldDB" id="Q10IL2"/>
<sequence length="42" mass="4560">MAKSINHEDEENSQRRQTQPTVMMMAVELGVIAVADSSLGGK</sequence>
<feature type="region of interest" description="Disordered" evidence="1">
    <location>
        <begin position="1"/>
        <end position="21"/>
    </location>
</feature>
<evidence type="ECO:0000256" key="1">
    <source>
        <dbReference type="SAM" id="MobiDB-lite"/>
    </source>
</evidence>
<reference evidence="3" key="2">
    <citation type="journal article" date="2008" name="Nucleic Acids Res.">
        <title>The rice annotation project database (RAP-DB): 2008 update.</title>
        <authorList>
            <consortium name="The rice annotation project (RAP)"/>
        </authorList>
    </citation>
    <scope>GENOME REANNOTATION</scope>
    <source>
        <strain evidence="3">cv. Nipponbare</strain>
    </source>
</reference>
<proteinExistence type="predicted"/>
<evidence type="ECO:0000313" key="3">
    <source>
        <dbReference type="Proteomes" id="UP000000763"/>
    </source>
</evidence>
<dbReference type="Proteomes" id="UP000000763">
    <property type="component" value="Chromosome 3"/>
</dbReference>
<gene>
    <name evidence="2" type="ORF">OSJNBa0034E08.1</name>
</gene>
<accession>Q10IL2</accession>
<protein>
    <submittedName>
        <fullName evidence="2">Uncharacterized protein</fullName>
    </submittedName>
</protein>
<reference evidence="3" key="1">
    <citation type="journal article" date="2005" name="Nature">
        <title>The map-based sequence of the rice genome.</title>
        <authorList>
            <consortium name="International rice genome sequencing project (IRGSP)"/>
            <person name="Matsumoto T."/>
            <person name="Wu J."/>
            <person name="Kanamori H."/>
            <person name="Katayose Y."/>
            <person name="Fujisawa M."/>
            <person name="Namiki N."/>
            <person name="Mizuno H."/>
            <person name="Yamamoto K."/>
            <person name="Antonio B.A."/>
            <person name="Baba T."/>
            <person name="Sakata K."/>
            <person name="Nagamura Y."/>
            <person name="Aoki H."/>
            <person name="Arikawa K."/>
            <person name="Arita K."/>
            <person name="Bito T."/>
            <person name="Chiden Y."/>
            <person name="Fujitsuka N."/>
            <person name="Fukunaka R."/>
            <person name="Hamada M."/>
            <person name="Harada C."/>
            <person name="Hayashi A."/>
            <person name="Hijishita S."/>
            <person name="Honda M."/>
            <person name="Hosokawa S."/>
            <person name="Ichikawa Y."/>
            <person name="Idonuma A."/>
            <person name="Iijima M."/>
            <person name="Ikeda M."/>
            <person name="Ikeno M."/>
            <person name="Ito K."/>
            <person name="Ito S."/>
            <person name="Ito T."/>
            <person name="Ito Y."/>
            <person name="Ito Y."/>
            <person name="Iwabuchi A."/>
            <person name="Kamiya K."/>
            <person name="Karasawa W."/>
            <person name="Kurita K."/>
            <person name="Katagiri S."/>
            <person name="Kikuta A."/>
            <person name="Kobayashi H."/>
            <person name="Kobayashi N."/>
            <person name="Machita K."/>
            <person name="Maehara T."/>
            <person name="Masukawa M."/>
            <person name="Mizubayashi T."/>
            <person name="Mukai Y."/>
            <person name="Nagasaki H."/>
            <person name="Nagata Y."/>
            <person name="Naito S."/>
            <person name="Nakashima M."/>
            <person name="Nakama Y."/>
            <person name="Nakamichi Y."/>
            <person name="Nakamura M."/>
            <person name="Meguro A."/>
            <person name="Negishi M."/>
            <person name="Ohta I."/>
            <person name="Ohta T."/>
            <person name="Okamoto M."/>
            <person name="Ono N."/>
            <person name="Saji S."/>
            <person name="Sakaguchi M."/>
            <person name="Sakai K."/>
            <person name="Shibata M."/>
            <person name="Shimokawa T."/>
            <person name="Song J."/>
            <person name="Takazaki Y."/>
            <person name="Terasawa K."/>
            <person name="Tsugane M."/>
            <person name="Tsuji K."/>
            <person name="Ueda S."/>
            <person name="Waki K."/>
            <person name="Yamagata H."/>
            <person name="Yamamoto M."/>
            <person name="Yamamoto S."/>
            <person name="Yamane H."/>
            <person name="Yoshiki S."/>
            <person name="Yoshihara R."/>
            <person name="Yukawa K."/>
            <person name="Zhong H."/>
            <person name="Yano M."/>
            <person name="Yuan Q."/>
            <person name="Ouyang S."/>
            <person name="Liu J."/>
            <person name="Jones K.M."/>
            <person name="Gansberger K."/>
            <person name="Moffat K."/>
            <person name="Hill J."/>
            <person name="Bera J."/>
            <person name="Fadrosh D."/>
            <person name="Jin S."/>
            <person name="Johri S."/>
            <person name="Kim M."/>
            <person name="Overton L."/>
            <person name="Reardon M."/>
            <person name="Tsitrin T."/>
            <person name="Vuong H."/>
            <person name="Weaver B."/>
            <person name="Ciecko A."/>
            <person name="Tallon L."/>
            <person name="Jackson J."/>
            <person name="Pai G."/>
            <person name="Aken S.V."/>
            <person name="Utterback T."/>
            <person name="Reidmuller S."/>
            <person name="Feldblyum T."/>
            <person name="Hsiao J."/>
            <person name="Zismann V."/>
            <person name="Iobst S."/>
            <person name="de Vazeille A.R."/>
            <person name="Buell C.R."/>
            <person name="Ying K."/>
            <person name="Li Y."/>
            <person name="Lu T."/>
            <person name="Huang Y."/>
            <person name="Zhao Q."/>
            <person name="Feng Q."/>
            <person name="Zhang L."/>
            <person name="Zhu J."/>
            <person name="Weng Q."/>
            <person name="Mu J."/>
            <person name="Lu Y."/>
            <person name="Fan D."/>
            <person name="Liu Y."/>
            <person name="Guan J."/>
            <person name="Zhang Y."/>
            <person name="Yu S."/>
            <person name="Liu X."/>
            <person name="Zhang Y."/>
            <person name="Hong G."/>
            <person name="Han B."/>
            <person name="Choisne N."/>
            <person name="Demange N."/>
            <person name="Orjeda G."/>
            <person name="Samain S."/>
            <person name="Cattolico L."/>
            <person name="Pelletier E."/>
            <person name="Couloux A."/>
            <person name="Segurens B."/>
            <person name="Wincker P."/>
            <person name="D'Hont A."/>
            <person name="Scarpelli C."/>
            <person name="Weissenbach J."/>
            <person name="Salanoubat M."/>
            <person name="Quetier F."/>
            <person name="Yu Y."/>
            <person name="Kim H.R."/>
            <person name="Rambo T."/>
            <person name="Currie J."/>
            <person name="Collura K."/>
            <person name="Luo M."/>
            <person name="Yang T."/>
            <person name="Ammiraju J.S.S."/>
            <person name="Engler F."/>
            <person name="Soderlund C."/>
            <person name="Wing R.A."/>
            <person name="Palmer L.E."/>
            <person name="de la Bastide M."/>
            <person name="Spiegel L."/>
            <person name="Nascimento L."/>
            <person name="Zutavern T."/>
            <person name="O'Shaughnessy A."/>
            <person name="Dike S."/>
            <person name="Dedhia N."/>
            <person name="Preston R."/>
            <person name="Balija V."/>
            <person name="McCombie W.R."/>
            <person name="Chow T."/>
            <person name="Chen H."/>
            <person name="Chung M."/>
            <person name="Chen C."/>
            <person name="Shaw J."/>
            <person name="Wu H."/>
            <person name="Hsiao K."/>
            <person name="Chao Y."/>
            <person name="Chu M."/>
            <person name="Cheng C."/>
            <person name="Hour A."/>
            <person name="Lee P."/>
            <person name="Lin S."/>
            <person name="Lin Y."/>
            <person name="Liou J."/>
            <person name="Liu S."/>
            <person name="Hsing Y."/>
            <person name="Raghuvanshi S."/>
            <person name="Mohanty A."/>
            <person name="Bharti A.K."/>
            <person name="Gaur A."/>
            <person name="Gupta V."/>
            <person name="Kumar D."/>
            <person name="Ravi V."/>
            <person name="Vij S."/>
            <person name="Kapur A."/>
            <person name="Khurana P."/>
            <person name="Khurana P."/>
            <person name="Khurana J.P."/>
            <person name="Tyagi A.K."/>
            <person name="Gaikwad K."/>
            <person name="Singh A."/>
            <person name="Dalal V."/>
            <person name="Srivastava S."/>
            <person name="Dixit A."/>
            <person name="Pal A.K."/>
            <person name="Ghazi I.A."/>
            <person name="Yadav M."/>
            <person name="Pandit A."/>
            <person name="Bhargava A."/>
            <person name="Sureshbabu K."/>
            <person name="Batra K."/>
            <person name="Sharma T.R."/>
            <person name="Mohapatra T."/>
            <person name="Singh N.K."/>
            <person name="Messing J."/>
            <person name="Nelson A.B."/>
            <person name="Fuks G."/>
            <person name="Kavchok S."/>
            <person name="Keizer G."/>
            <person name="Linton E."/>
            <person name="Llaca V."/>
            <person name="Song R."/>
            <person name="Tanyolac B."/>
            <person name="Young S."/>
            <person name="Ho-Il K."/>
            <person name="Hahn J.H."/>
            <person name="Sangsakoo G."/>
            <person name="Vanavichit A."/>
            <person name="de Mattos Luiz.A.T."/>
            <person name="Zimmer P.D."/>
            <person name="Malone G."/>
            <person name="Dellagostin O."/>
            <person name="de Oliveira A.C."/>
            <person name="Bevan M."/>
            <person name="Bancroft I."/>
            <person name="Minx P."/>
            <person name="Cordum H."/>
            <person name="Wilson R."/>
            <person name="Cheng Z."/>
            <person name="Jin W."/>
            <person name="Jiang J."/>
            <person name="Leong S.A."/>
            <person name="Iwama H."/>
            <person name="Gojobori T."/>
            <person name="Itoh T."/>
            <person name="Niimura Y."/>
            <person name="Fujii Y."/>
            <person name="Habara T."/>
            <person name="Sakai H."/>
            <person name="Sato Y."/>
            <person name="Wilson G."/>
            <person name="Kumar K."/>
            <person name="McCouch S."/>
            <person name="Juretic N."/>
            <person name="Hoen D."/>
            <person name="Wright S."/>
            <person name="Bruskiewich R."/>
            <person name="Bureau T."/>
            <person name="Miyao A."/>
            <person name="Hirochika H."/>
            <person name="Nishikawa T."/>
            <person name="Kadowaki K."/>
            <person name="Sugiura M."/>
            <person name="Burr B."/>
            <person name="Sasaki T."/>
        </authorList>
    </citation>
    <scope>NUCLEOTIDE SEQUENCE [LARGE SCALE GENOMIC DNA]</scope>
    <source>
        <strain evidence="3">cv. Nipponbare</strain>
    </source>
</reference>
<name>Q10IL2_ORYSJ</name>
<evidence type="ECO:0000313" key="2">
    <source>
        <dbReference type="EMBL" id="AAS01912.1"/>
    </source>
</evidence>
<dbReference type="EMBL" id="AC135597">
    <property type="protein sequence ID" value="AAS01912.1"/>
    <property type="molecule type" value="Genomic_DNA"/>
</dbReference>